<keyword evidence="10 15" id="KW-0798">TonB box</keyword>
<evidence type="ECO:0000256" key="10">
    <source>
        <dbReference type="ARBA" id="ARBA00023077"/>
    </source>
</evidence>
<dbReference type="Pfam" id="PF00593">
    <property type="entry name" value="TonB_dep_Rec_b-barrel"/>
    <property type="match status" value="1"/>
</dbReference>
<protein>
    <submittedName>
        <fullName evidence="19">Iron complex outermembrane recepter protein</fullName>
    </submittedName>
</protein>
<dbReference type="InterPro" id="IPR039426">
    <property type="entry name" value="TonB-dep_rcpt-like"/>
</dbReference>
<dbReference type="InterPro" id="IPR036942">
    <property type="entry name" value="Beta-barrel_TonB_sf"/>
</dbReference>
<reference evidence="19 20" key="1">
    <citation type="submission" date="2017-05" db="EMBL/GenBank/DDBJ databases">
        <authorList>
            <person name="Varghese N."/>
            <person name="Submissions S."/>
        </authorList>
    </citation>
    <scope>NUCLEOTIDE SEQUENCE [LARGE SCALE GENOMIC DNA]</scope>
    <source>
        <strain evidence="19 20">DSM 100094</strain>
    </source>
</reference>
<accession>A0A521F2E0</accession>
<dbReference type="InterPro" id="IPR010105">
    <property type="entry name" value="TonB_sidphr_rcpt"/>
</dbReference>
<evidence type="ECO:0000256" key="5">
    <source>
        <dbReference type="ARBA" id="ARBA00022496"/>
    </source>
</evidence>
<keyword evidence="8" id="KW-0408">Iron</keyword>
<keyword evidence="6 14" id="KW-0812">Transmembrane</keyword>
<feature type="domain" description="TonB-dependent receptor-like beta-barrel" evidence="17">
    <location>
        <begin position="259"/>
        <end position="671"/>
    </location>
</feature>
<dbReference type="PANTHER" id="PTHR32552:SF68">
    <property type="entry name" value="FERRICHROME OUTER MEMBRANE TRANSPORTER_PHAGE RECEPTOR"/>
    <property type="match status" value="1"/>
</dbReference>
<evidence type="ECO:0000256" key="6">
    <source>
        <dbReference type="ARBA" id="ARBA00022692"/>
    </source>
</evidence>
<keyword evidence="4 14" id="KW-1134">Transmembrane beta strand</keyword>
<feature type="chain" id="PRO_5021987741" evidence="16">
    <location>
        <begin position="22"/>
        <end position="701"/>
    </location>
</feature>
<evidence type="ECO:0000256" key="7">
    <source>
        <dbReference type="ARBA" id="ARBA00022729"/>
    </source>
</evidence>
<evidence type="ECO:0000256" key="9">
    <source>
        <dbReference type="ARBA" id="ARBA00023065"/>
    </source>
</evidence>
<organism evidence="19 20">
    <name type="scientific">Paracoccus laeviglucosivorans</name>
    <dbReference type="NCBI Taxonomy" id="1197861"/>
    <lineage>
        <taxon>Bacteria</taxon>
        <taxon>Pseudomonadati</taxon>
        <taxon>Pseudomonadota</taxon>
        <taxon>Alphaproteobacteria</taxon>
        <taxon>Rhodobacterales</taxon>
        <taxon>Paracoccaceae</taxon>
        <taxon>Paracoccus</taxon>
    </lineage>
</organism>
<feature type="domain" description="TonB-dependent receptor plug" evidence="18">
    <location>
        <begin position="61"/>
        <end position="163"/>
    </location>
</feature>
<evidence type="ECO:0000256" key="8">
    <source>
        <dbReference type="ARBA" id="ARBA00023004"/>
    </source>
</evidence>
<dbReference type="Gene3D" id="2.170.130.10">
    <property type="entry name" value="TonB-dependent receptor, plug domain"/>
    <property type="match status" value="1"/>
</dbReference>
<evidence type="ECO:0000256" key="1">
    <source>
        <dbReference type="ARBA" id="ARBA00004571"/>
    </source>
</evidence>
<keyword evidence="5" id="KW-0410">Iron transport</keyword>
<keyword evidence="12" id="KW-0675">Receptor</keyword>
<dbReference type="GO" id="GO:0015344">
    <property type="term" value="F:siderophore uptake transmembrane transporter activity"/>
    <property type="evidence" value="ECO:0007669"/>
    <property type="project" value="TreeGrafter"/>
</dbReference>
<keyword evidence="13 14" id="KW-0998">Cell outer membrane</keyword>
<dbReference type="GO" id="GO:0009279">
    <property type="term" value="C:cell outer membrane"/>
    <property type="evidence" value="ECO:0007669"/>
    <property type="project" value="UniProtKB-SubCell"/>
</dbReference>
<proteinExistence type="inferred from homology"/>
<evidence type="ECO:0000313" key="20">
    <source>
        <dbReference type="Proteomes" id="UP000319014"/>
    </source>
</evidence>
<evidence type="ECO:0000259" key="17">
    <source>
        <dbReference type="Pfam" id="PF00593"/>
    </source>
</evidence>
<dbReference type="GO" id="GO:0038023">
    <property type="term" value="F:signaling receptor activity"/>
    <property type="evidence" value="ECO:0007669"/>
    <property type="project" value="InterPro"/>
</dbReference>
<comment type="similarity">
    <text evidence="2 14 15">Belongs to the TonB-dependent receptor family.</text>
</comment>
<evidence type="ECO:0000256" key="2">
    <source>
        <dbReference type="ARBA" id="ARBA00009810"/>
    </source>
</evidence>
<dbReference type="GO" id="GO:0015891">
    <property type="term" value="P:siderophore transport"/>
    <property type="evidence" value="ECO:0007669"/>
    <property type="project" value="InterPro"/>
</dbReference>
<evidence type="ECO:0000256" key="4">
    <source>
        <dbReference type="ARBA" id="ARBA00022452"/>
    </source>
</evidence>
<dbReference type="PANTHER" id="PTHR32552">
    <property type="entry name" value="FERRICHROME IRON RECEPTOR-RELATED"/>
    <property type="match status" value="1"/>
</dbReference>
<evidence type="ECO:0000256" key="11">
    <source>
        <dbReference type="ARBA" id="ARBA00023136"/>
    </source>
</evidence>
<dbReference type="EMBL" id="FXTK01000017">
    <property type="protein sequence ID" value="SMO90345.1"/>
    <property type="molecule type" value="Genomic_DNA"/>
</dbReference>
<evidence type="ECO:0000256" key="15">
    <source>
        <dbReference type="RuleBase" id="RU003357"/>
    </source>
</evidence>
<dbReference type="InterPro" id="IPR000531">
    <property type="entry name" value="Beta-barrel_TonB"/>
</dbReference>
<dbReference type="Pfam" id="PF07715">
    <property type="entry name" value="Plug"/>
    <property type="match status" value="1"/>
</dbReference>
<keyword evidence="9" id="KW-0406">Ion transport</keyword>
<dbReference type="Proteomes" id="UP000319014">
    <property type="component" value="Unassembled WGS sequence"/>
</dbReference>
<dbReference type="InterPro" id="IPR012910">
    <property type="entry name" value="Plug_dom"/>
</dbReference>
<dbReference type="Gene3D" id="2.40.170.20">
    <property type="entry name" value="TonB-dependent receptor, beta-barrel domain"/>
    <property type="match status" value="1"/>
</dbReference>
<keyword evidence="7 16" id="KW-0732">Signal</keyword>
<dbReference type="RefSeq" id="WP_142664217.1">
    <property type="nucleotide sequence ID" value="NZ_FXTK01000017.1"/>
</dbReference>
<dbReference type="CDD" id="cd01347">
    <property type="entry name" value="ligand_gated_channel"/>
    <property type="match status" value="1"/>
</dbReference>
<dbReference type="OrthoDB" id="9760333at2"/>
<keyword evidence="3 14" id="KW-0813">Transport</keyword>
<keyword evidence="11 14" id="KW-0472">Membrane</keyword>
<evidence type="ECO:0000256" key="14">
    <source>
        <dbReference type="PROSITE-ProRule" id="PRU01360"/>
    </source>
</evidence>
<evidence type="ECO:0000256" key="13">
    <source>
        <dbReference type="ARBA" id="ARBA00023237"/>
    </source>
</evidence>
<evidence type="ECO:0000313" key="19">
    <source>
        <dbReference type="EMBL" id="SMO90345.1"/>
    </source>
</evidence>
<dbReference type="SUPFAM" id="SSF56935">
    <property type="entry name" value="Porins"/>
    <property type="match status" value="1"/>
</dbReference>
<keyword evidence="20" id="KW-1185">Reference proteome</keyword>
<feature type="signal peptide" evidence="16">
    <location>
        <begin position="1"/>
        <end position="21"/>
    </location>
</feature>
<sequence length="701" mass="76923">MSNRFLVLLLAGTVMPSFAIAQEAVQLDEIVLNAESGDTLDQYGYLARSGRQAMRIDAEIKRLPQSISVITQDQLEDQAPRTMLEALSYTASATPGVFGFDTRYDAFYLRGFPAYQTGVFRDGLRSFNGLSSWYRNDPYTLEGIAVLKGPASSMFGVSTPGGIVNLVSKRPKDTPYHETSLSYGSNARAQASVDFTGPLDADGDVLYRFIAVGRDADTHLDGYADDHVLIAPSISYQLSDTQKLLVMAEYAKSRTGAVAYNWFDSSVTPSDWSVTDEPAGDPDYNIYDQEQFLLGYEFTQDLGDSTQFRQSYRYTKVRTDMRYAIRSGTSADDLAPSYWTRYHEDASTHVIDAMLEHKFQTGSFGHTLAFGADYTLAKYSADTGYTTLGPDANDAMDVPFYASRKQTQKGIYIADQIERDGLTISASARYDWVTTDYADADLATGAVDAGQQKDEAFTGRLGVSYELANGMTPFANISTSFAPNISQVFENTSDTSGAPAEATEALQKEIGLKYELPDGNTMITASLFDIRQDHGMVLVVGNDGRNRGIDYNLTSRGFELEANSTLDNGLNLVASYAHMKVTIDKGSAGTEGKELSGTPNDTLSLFAKYAIPSGALENLALMGGIRYVGKSYGDDSNTIRNSSRTYVDLGLSYDFAKQGYAGTQLQLNVRNALDRREQTCTAGWCYKDEGRTIDLNLSRRF</sequence>
<gene>
    <name evidence="19" type="ORF">SAMN06265221_11771</name>
</gene>
<evidence type="ECO:0000256" key="3">
    <source>
        <dbReference type="ARBA" id="ARBA00022448"/>
    </source>
</evidence>
<dbReference type="AlphaFoldDB" id="A0A521F2E0"/>
<evidence type="ECO:0000256" key="12">
    <source>
        <dbReference type="ARBA" id="ARBA00023170"/>
    </source>
</evidence>
<dbReference type="InterPro" id="IPR037066">
    <property type="entry name" value="Plug_dom_sf"/>
</dbReference>
<comment type="subcellular location">
    <subcellularLocation>
        <location evidence="1 14">Cell outer membrane</location>
        <topology evidence="1 14">Multi-pass membrane protein</topology>
    </subcellularLocation>
</comment>
<evidence type="ECO:0000259" key="18">
    <source>
        <dbReference type="Pfam" id="PF07715"/>
    </source>
</evidence>
<dbReference type="PROSITE" id="PS52016">
    <property type="entry name" value="TONB_DEPENDENT_REC_3"/>
    <property type="match status" value="1"/>
</dbReference>
<evidence type="ECO:0000256" key="16">
    <source>
        <dbReference type="SAM" id="SignalP"/>
    </source>
</evidence>
<name>A0A521F2E0_9RHOB</name>
<dbReference type="NCBIfam" id="TIGR01783">
    <property type="entry name" value="TonB-siderophor"/>
    <property type="match status" value="1"/>
</dbReference>